<dbReference type="Pfam" id="PF07992">
    <property type="entry name" value="Pyr_redox_2"/>
    <property type="match status" value="2"/>
</dbReference>
<dbReference type="Gene3D" id="3.50.50.60">
    <property type="entry name" value="FAD/NAD(P)-binding domain"/>
    <property type="match status" value="2"/>
</dbReference>
<organism evidence="4 5">
    <name type="scientific">Mucilaginibacter gynuensis</name>
    <dbReference type="NCBI Taxonomy" id="1302236"/>
    <lineage>
        <taxon>Bacteria</taxon>
        <taxon>Pseudomonadati</taxon>
        <taxon>Bacteroidota</taxon>
        <taxon>Sphingobacteriia</taxon>
        <taxon>Sphingobacteriales</taxon>
        <taxon>Sphingobacteriaceae</taxon>
        <taxon>Mucilaginibacter</taxon>
    </lineage>
</organism>
<evidence type="ECO:0000313" key="4">
    <source>
        <dbReference type="EMBL" id="GAA4316193.1"/>
    </source>
</evidence>
<evidence type="ECO:0000259" key="3">
    <source>
        <dbReference type="Pfam" id="PF07992"/>
    </source>
</evidence>
<dbReference type="EMBL" id="BAABFT010000003">
    <property type="protein sequence ID" value="GAA4316193.1"/>
    <property type="molecule type" value="Genomic_DNA"/>
</dbReference>
<evidence type="ECO:0000256" key="1">
    <source>
        <dbReference type="ARBA" id="ARBA00022630"/>
    </source>
</evidence>
<keyword evidence="2" id="KW-0560">Oxidoreductase</keyword>
<evidence type="ECO:0000313" key="5">
    <source>
        <dbReference type="Proteomes" id="UP001500582"/>
    </source>
</evidence>
<dbReference type="InterPro" id="IPR050097">
    <property type="entry name" value="Ferredoxin-NADP_redctase_2"/>
</dbReference>
<name>A0ABP8G2R0_9SPHI</name>
<accession>A0ABP8G2R0</accession>
<dbReference type="PANTHER" id="PTHR48105">
    <property type="entry name" value="THIOREDOXIN REDUCTASE 1-RELATED-RELATED"/>
    <property type="match status" value="1"/>
</dbReference>
<sequence length="300" mass="32855">MKLDYEVIIIGGSYAGLSAAMTLGRSLRKTLIINSGKPCNRQTPHSHNFITQDGEAPAMIAAKAMTQVMKYPDITYQTGLATGIETISEGFRITIKEGGDFTTRKVIFATGIADTMPAIPGFAECWGISVLHCPYCHGYEVRNNNLGLLVDAGTATDFYKLIRHWSPIITLFTNGAKLTEEQYSLFAKRKVTVRHEHIKQIEHDNGYMSDIHLSDGTTVTLDALFARVPFKQHCELPQALGCTLTEMGYLQVDEMGHTNIPGIYAAGDNTTPMRSVATATAAGNKTGAMLNKDLIDEDFL</sequence>
<gene>
    <name evidence="4" type="ORF">GCM10023149_13010</name>
</gene>
<feature type="domain" description="FAD/NAD(P)-binding" evidence="3">
    <location>
        <begin position="5"/>
        <end position="132"/>
    </location>
</feature>
<keyword evidence="1" id="KW-0285">Flavoprotein</keyword>
<dbReference type="PRINTS" id="PR00368">
    <property type="entry name" value="FADPNR"/>
</dbReference>
<proteinExistence type="predicted"/>
<dbReference type="InterPro" id="IPR023753">
    <property type="entry name" value="FAD/NAD-binding_dom"/>
</dbReference>
<dbReference type="InterPro" id="IPR036188">
    <property type="entry name" value="FAD/NAD-bd_sf"/>
</dbReference>
<dbReference type="RefSeq" id="WP_345210207.1">
    <property type="nucleotide sequence ID" value="NZ_BAABFT010000003.1"/>
</dbReference>
<reference evidence="5" key="1">
    <citation type="journal article" date="2019" name="Int. J. Syst. Evol. Microbiol.">
        <title>The Global Catalogue of Microorganisms (GCM) 10K type strain sequencing project: providing services to taxonomists for standard genome sequencing and annotation.</title>
        <authorList>
            <consortium name="The Broad Institute Genomics Platform"/>
            <consortium name="The Broad Institute Genome Sequencing Center for Infectious Disease"/>
            <person name="Wu L."/>
            <person name="Ma J."/>
        </authorList>
    </citation>
    <scope>NUCLEOTIDE SEQUENCE [LARGE SCALE GENOMIC DNA]</scope>
    <source>
        <strain evidence="5">JCM 17705</strain>
    </source>
</reference>
<comment type="caution">
    <text evidence="4">The sequence shown here is derived from an EMBL/GenBank/DDBJ whole genome shotgun (WGS) entry which is preliminary data.</text>
</comment>
<protein>
    <submittedName>
        <fullName evidence="4">NAD(P)/FAD-dependent oxidoreductase</fullName>
    </submittedName>
</protein>
<keyword evidence="5" id="KW-1185">Reference proteome</keyword>
<evidence type="ECO:0000256" key="2">
    <source>
        <dbReference type="ARBA" id="ARBA00023002"/>
    </source>
</evidence>
<dbReference type="Proteomes" id="UP001500582">
    <property type="component" value="Unassembled WGS sequence"/>
</dbReference>
<dbReference type="PRINTS" id="PR00469">
    <property type="entry name" value="PNDRDTASEII"/>
</dbReference>
<dbReference type="SUPFAM" id="SSF51905">
    <property type="entry name" value="FAD/NAD(P)-binding domain"/>
    <property type="match status" value="1"/>
</dbReference>
<feature type="domain" description="FAD/NAD(P)-binding" evidence="3">
    <location>
        <begin position="180"/>
        <end position="283"/>
    </location>
</feature>